<keyword evidence="8" id="KW-0808">Transferase</keyword>
<evidence type="ECO:0000259" key="7">
    <source>
        <dbReference type="Pfam" id="PF04138"/>
    </source>
</evidence>
<dbReference type="eggNOG" id="COG2246">
    <property type="taxonomic scope" value="Bacteria"/>
</dbReference>
<dbReference type="RefSeq" id="WP_013279870.1">
    <property type="nucleotide sequence ID" value="NC_014387.1"/>
</dbReference>
<gene>
    <name evidence="8" type="ordered locus">bpr_I0465</name>
</gene>
<evidence type="ECO:0000256" key="3">
    <source>
        <dbReference type="ARBA" id="ARBA00022989"/>
    </source>
</evidence>
<feature type="transmembrane region" description="Helical" evidence="5">
    <location>
        <begin position="351"/>
        <end position="368"/>
    </location>
</feature>
<feature type="transmembrane region" description="Helical" evidence="5">
    <location>
        <begin position="283"/>
        <end position="303"/>
    </location>
</feature>
<keyword evidence="3 5" id="KW-1133">Transmembrane helix</keyword>
<dbReference type="GO" id="GO:0016020">
    <property type="term" value="C:membrane"/>
    <property type="evidence" value="ECO:0007669"/>
    <property type="project" value="UniProtKB-SubCell"/>
</dbReference>
<reference evidence="8 9" key="1">
    <citation type="journal article" date="2010" name="PLoS ONE">
        <title>The glycobiome of the rumen bacterium Butyrivibrio proteoclasticus B316(T) highlights adaptation to a polysaccharide-rich environment.</title>
        <authorList>
            <person name="Kelly W.J."/>
            <person name="Leahy S.C."/>
            <person name="Altermann E."/>
            <person name="Yeoman C.J."/>
            <person name="Dunne J.C."/>
            <person name="Kong Z."/>
            <person name="Pacheco D.M."/>
            <person name="Li D."/>
            <person name="Noel S.J."/>
            <person name="Moon C.D."/>
            <person name="Cookson A.L."/>
            <person name="Attwood G.T."/>
        </authorList>
    </citation>
    <scope>NUCLEOTIDE SEQUENCE [LARGE SCALE GENOMIC DNA]</scope>
    <source>
        <strain evidence="9">ATCC 51982 / DSM 14932 / B316</strain>
    </source>
</reference>
<sequence>MTIPIIIPAYEPDEKLLGLIDELNNAGLGPVIVVNDGSDKARFGQIFEGASEKGATVLTHAVNMGKGRALKTSFNYCLNTYEDLLGVITADSDGQHTTEDIEKCKKALIEACVGKSDNATTSDVGSTLVAVDEVDSCQGETLVLGCRNFNESGIPARSVFGNKTTSRVMKLLLGLSISDTQTGLRGISVPFMKYLLTEKGERFEFETNMLIATKELGIKIVEVPIKTIYLEENKSSHFNPILDSIRIYAVFVKFLFSSLSSSIVDIVMFSIFCSMFRNVPVAIGYVMLATILARVISAIYNFLINYKVVFKGKGSKSQAAIKYFVLAVCIMLLSGGLVTFFTGLLPMVPEFVVKIPVDCVLFLLSFVVQREIVYK</sequence>
<dbReference type="eggNOG" id="COG0463">
    <property type="taxonomic scope" value="Bacteria"/>
</dbReference>
<protein>
    <submittedName>
        <fullName evidence="8">Glycosyl transferase GT2 family</fullName>
    </submittedName>
</protein>
<dbReference type="GO" id="GO:0016740">
    <property type="term" value="F:transferase activity"/>
    <property type="evidence" value="ECO:0007669"/>
    <property type="project" value="UniProtKB-KW"/>
</dbReference>
<evidence type="ECO:0000256" key="5">
    <source>
        <dbReference type="SAM" id="Phobius"/>
    </source>
</evidence>
<dbReference type="CAZy" id="GT2">
    <property type="family name" value="Glycosyltransferase Family 2"/>
</dbReference>
<dbReference type="InterPro" id="IPR001173">
    <property type="entry name" value="Glyco_trans_2-like"/>
</dbReference>
<accession>E0S012</accession>
<dbReference type="SUPFAM" id="SSF53448">
    <property type="entry name" value="Nucleotide-diphospho-sugar transferases"/>
    <property type="match status" value="1"/>
</dbReference>
<dbReference type="PANTHER" id="PTHR10859">
    <property type="entry name" value="GLYCOSYL TRANSFERASE"/>
    <property type="match status" value="1"/>
</dbReference>
<dbReference type="EMBL" id="CP001810">
    <property type="protein sequence ID" value="ADL33213.1"/>
    <property type="molecule type" value="Genomic_DNA"/>
</dbReference>
<keyword evidence="2 5" id="KW-0812">Transmembrane</keyword>
<evidence type="ECO:0000256" key="2">
    <source>
        <dbReference type="ARBA" id="ARBA00022692"/>
    </source>
</evidence>
<comment type="subcellular location">
    <subcellularLocation>
        <location evidence="1">Membrane</location>
        <topology evidence="1">Multi-pass membrane protein</topology>
    </subcellularLocation>
</comment>
<dbReference type="Pfam" id="PF00535">
    <property type="entry name" value="Glycos_transf_2"/>
    <property type="match status" value="1"/>
</dbReference>
<dbReference type="KEGG" id="bpb:bpr_I0465"/>
<evidence type="ECO:0000313" key="9">
    <source>
        <dbReference type="Proteomes" id="UP000001299"/>
    </source>
</evidence>
<feature type="domain" description="GtrA/DPMS transmembrane" evidence="7">
    <location>
        <begin position="253"/>
        <end position="373"/>
    </location>
</feature>
<organism evidence="8 9">
    <name type="scientific">Butyrivibrio proteoclasticus (strain ATCC 51982 / DSM 14932 / B316)</name>
    <name type="common">Clostridium proteoclasticum</name>
    <dbReference type="NCBI Taxonomy" id="515622"/>
    <lineage>
        <taxon>Bacteria</taxon>
        <taxon>Bacillati</taxon>
        <taxon>Bacillota</taxon>
        <taxon>Clostridia</taxon>
        <taxon>Lachnospirales</taxon>
        <taxon>Lachnospiraceae</taxon>
        <taxon>Butyrivibrio</taxon>
    </lineage>
</organism>
<evidence type="ECO:0000259" key="6">
    <source>
        <dbReference type="Pfam" id="PF00535"/>
    </source>
</evidence>
<dbReference type="GO" id="GO:0006487">
    <property type="term" value="P:protein N-linked glycosylation"/>
    <property type="evidence" value="ECO:0007669"/>
    <property type="project" value="TreeGrafter"/>
</dbReference>
<dbReference type="AlphaFoldDB" id="E0S012"/>
<dbReference type="GO" id="GO:0000271">
    <property type="term" value="P:polysaccharide biosynthetic process"/>
    <property type="evidence" value="ECO:0007669"/>
    <property type="project" value="InterPro"/>
</dbReference>
<dbReference type="InterPro" id="IPR007267">
    <property type="entry name" value="GtrA_DPMS_TM"/>
</dbReference>
<dbReference type="STRING" id="515622.bpr_I0465"/>
<dbReference type="CDD" id="cd04179">
    <property type="entry name" value="DPM_DPG-synthase_like"/>
    <property type="match status" value="1"/>
</dbReference>
<dbReference type="Pfam" id="PF04138">
    <property type="entry name" value="GtrA_DPMS_TM"/>
    <property type="match status" value="1"/>
</dbReference>
<keyword evidence="9" id="KW-1185">Reference proteome</keyword>
<dbReference type="Gene3D" id="3.90.550.10">
    <property type="entry name" value="Spore Coat Polysaccharide Biosynthesis Protein SpsA, Chain A"/>
    <property type="match status" value="1"/>
</dbReference>
<evidence type="ECO:0000256" key="1">
    <source>
        <dbReference type="ARBA" id="ARBA00004141"/>
    </source>
</evidence>
<name>E0S012_BUTPB</name>
<feature type="transmembrane region" description="Helical" evidence="5">
    <location>
        <begin position="254"/>
        <end position="277"/>
    </location>
</feature>
<dbReference type="PANTHER" id="PTHR10859:SF114">
    <property type="entry name" value="DOLICHOL-PHOSPHATE MANNOSYLTRANSFERASE"/>
    <property type="match status" value="1"/>
</dbReference>
<proteinExistence type="predicted"/>
<evidence type="ECO:0000313" key="8">
    <source>
        <dbReference type="EMBL" id="ADL33213.1"/>
    </source>
</evidence>
<keyword evidence="4 5" id="KW-0472">Membrane</keyword>
<dbReference type="Proteomes" id="UP000001299">
    <property type="component" value="Chromosome 1"/>
</dbReference>
<feature type="transmembrane region" description="Helical" evidence="5">
    <location>
        <begin position="323"/>
        <end position="345"/>
    </location>
</feature>
<dbReference type="InterPro" id="IPR029044">
    <property type="entry name" value="Nucleotide-diphossugar_trans"/>
</dbReference>
<dbReference type="HOGENOM" id="CLU_033536_2_0_9"/>
<feature type="domain" description="Glycosyltransferase 2-like" evidence="6">
    <location>
        <begin position="5"/>
        <end position="110"/>
    </location>
</feature>
<evidence type="ECO:0000256" key="4">
    <source>
        <dbReference type="ARBA" id="ARBA00023136"/>
    </source>
</evidence>